<organism evidence="2 3">
    <name type="scientific">Albimonas pacifica</name>
    <dbReference type="NCBI Taxonomy" id="1114924"/>
    <lineage>
        <taxon>Bacteria</taxon>
        <taxon>Pseudomonadati</taxon>
        <taxon>Pseudomonadota</taxon>
        <taxon>Alphaproteobacteria</taxon>
        <taxon>Rhodobacterales</taxon>
        <taxon>Paracoccaceae</taxon>
        <taxon>Albimonas</taxon>
    </lineage>
</organism>
<sequence>MSKVIDFFARRTRQASRAPLSEAARIADMIRGFSIEVMPRTAARVESFAEILPRGTRVYVAHIDGTPIEDMVETARRITAEGFEAMPHFPARSIPSKAALADWIARYRDEAGVRSALLLGGGVAQPRGAFHCSMQLMETGLFDAAGFTRLHVAGHPEGNRDIDADGSEANVMAALKWKQAFSERTDATMAIATQFVFEAGPVVAWAGRLREAGVDLPIHVGVAGPAKLQTLIKYALTCGVGPSVQVLQKRAADVTKLMLPFTPDRVLADIAAARAADPALQIEQVHFFPLGGIGKTAEYTTEAGASGRSAAYA</sequence>
<evidence type="ECO:0000313" key="2">
    <source>
        <dbReference type="EMBL" id="SFI41389.1"/>
    </source>
</evidence>
<dbReference type="STRING" id="1114924.SAMN05216258_106272"/>
<dbReference type="SUPFAM" id="SSF51730">
    <property type="entry name" value="FAD-linked oxidoreductase"/>
    <property type="match status" value="1"/>
</dbReference>
<keyword evidence="1" id="KW-0560">Oxidoreductase</keyword>
<protein>
    <submittedName>
        <fullName evidence="2">Methylenetetrahydrofolate reductase (NADPH)</fullName>
    </submittedName>
</protein>
<dbReference type="Gene3D" id="3.20.20.220">
    <property type="match status" value="1"/>
</dbReference>
<evidence type="ECO:0000256" key="1">
    <source>
        <dbReference type="ARBA" id="ARBA00023002"/>
    </source>
</evidence>
<dbReference type="InterPro" id="IPR029041">
    <property type="entry name" value="FAD-linked_oxidoreductase-like"/>
</dbReference>
<accession>A0A1I3I0M1</accession>
<keyword evidence="3" id="KW-1185">Reference proteome</keyword>
<dbReference type="AlphaFoldDB" id="A0A1I3I0M1"/>
<name>A0A1I3I0M1_9RHOB</name>
<dbReference type="RefSeq" id="WP_092860695.1">
    <property type="nucleotide sequence ID" value="NZ_FOQH01000006.1"/>
</dbReference>
<dbReference type="Proteomes" id="UP000199377">
    <property type="component" value="Unassembled WGS sequence"/>
</dbReference>
<dbReference type="EMBL" id="FOQH01000006">
    <property type="protein sequence ID" value="SFI41389.1"/>
    <property type="molecule type" value="Genomic_DNA"/>
</dbReference>
<proteinExistence type="predicted"/>
<dbReference type="OrthoDB" id="9812555at2"/>
<dbReference type="GO" id="GO:0016491">
    <property type="term" value="F:oxidoreductase activity"/>
    <property type="evidence" value="ECO:0007669"/>
    <property type="project" value="UniProtKB-KW"/>
</dbReference>
<reference evidence="2 3" key="1">
    <citation type="submission" date="2016-10" db="EMBL/GenBank/DDBJ databases">
        <authorList>
            <person name="de Groot N.N."/>
        </authorList>
    </citation>
    <scope>NUCLEOTIDE SEQUENCE [LARGE SCALE GENOMIC DNA]</scope>
    <source>
        <strain evidence="2 3">CGMCC 1.11030</strain>
    </source>
</reference>
<evidence type="ECO:0000313" key="3">
    <source>
        <dbReference type="Proteomes" id="UP000199377"/>
    </source>
</evidence>
<gene>
    <name evidence="2" type="ORF">SAMN05216258_106272</name>
</gene>